<protein>
    <submittedName>
        <fullName evidence="9">Type VII secretion integral membrane protein EccD</fullName>
    </submittedName>
</protein>
<evidence type="ECO:0000256" key="2">
    <source>
        <dbReference type="ARBA" id="ARBA00006162"/>
    </source>
</evidence>
<feature type="transmembrane region" description="Helical" evidence="7">
    <location>
        <begin position="421"/>
        <end position="441"/>
    </location>
</feature>
<feature type="transmembrane region" description="Helical" evidence="7">
    <location>
        <begin position="453"/>
        <end position="479"/>
    </location>
</feature>
<feature type="transmembrane region" description="Helical" evidence="7">
    <location>
        <begin position="241"/>
        <end position="261"/>
    </location>
</feature>
<keyword evidence="6 7" id="KW-0472">Membrane</keyword>
<comment type="caution">
    <text evidence="9">The sequence shown here is derived from an EMBL/GenBank/DDBJ whole genome shotgun (WGS) entry which is preliminary data.</text>
</comment>
<evidence type="ECO:0000256" key="1">
    <source>
        <dbReference type="ARBA" id="ARBA00004651"/>
    </source>
</evidence>
<dbReference type="Gene3D" id="3.10.20.90">
    <property type="entry name" value="Phosphatidylinositol 3-kinase Catalytic Subunit, Chain A, domain 1"/>
    <property type="match status" value="1"/>
</dbReference>
<sequence>MSIPSALSLARVTVNTPHRRVDVALPEQIPVVELLPDLLRHAGEGFADDGERHGGWLLRRADGSALAPERGLHAQGVRDGEVLHLVPARAAWPELEYDDVVEAIAEGARRRGAGWSAEATRTATVAGAAVLLAGGLLAIVQSGPQWILGGWIGLGTALVLLLSGVVAARAYGESRIGAALGGFALPYAFAGGALVFGSDTADGALGFVRWLGEPQLLVGAVAMLLFSTIGAVGIGGRLRIFTAGITIGLITAIAALLGMVLSESLSAADGAAVVVAILVCGIGLLPVLAVRFGKVPVPPITLPAGGQSSDGFTSASPSALDSVRRLPERSRVFAAVARSEELLAGMLIGYAALAIGAAVPLVATGGTAGRTLTAIAATALLLRSRLFLSTRHRVPLLTAGLATASVLLAGLILTIDGPGRTVLALGAVALALIVVVAGQAWSHTPPSPYIGRLADLFEMAVVVSVVPVACWVLDLYALARGLSA</sequence>
<dbReference type="AlphaFoldDB" id="A0A841BWD1"/>
<organism evidence="9 10">
    <name type="scientific">Allocatelliglobosispora scoriae</name>
    <dbReference type="NCBI Taxonomy" id="643052"/>
    <lineage>
        <taxon>Bacteria</taxon>
        <taxon>Bacillati</taxon>
        <taxon>Actinomycetota</taxon>
        <taxon>Actinomycetes</taxon>
        <taxon>Micromonosporales</taxon>
        <taxon>Micromonosporaceae</taxon>
        <taxon>Allocatelliglobosispora</taxon>
    </lineage>
</organism>
<dbReference type="InterPro" id="IPR024962">
    <property type="entry name" value="YukD-like"/>
</dbReference>
<feature type="transmembrane region" description="Helical" evidence="7">
    <location>
        <begin position="178"/>
        <end position="196"/>
    </location>
</feature>
<dbReference type="PIRSF" id="PIRSF017804">
    <property type="entry name" value="Secretion_EccD1"/>
    <property type="match status" value="1"/>
</dbReference>
<dbReference type="Pfam" id="PF08817">
    <property type="entry name" value="YukD"/>
    <property type="match status" value="1"/>
</dbReference>
<dbReference type="InterPro" id="IPR044049">
    <property type="entry name" value="EccD_transm"/>
</dbReference>
<reference evidence="9 10" key="1">
    <citation type="submission" date="2020-08" db="EMBL/GenBank/DDBJ databases">
        <title>Sequencing the genomes of 1000 actinobacteria strains.</title>
        <authorList>
            <person name="Klenk H.-P."/>
        </authorList>
    </citation>
    <scope>NUCLEOTIDE SEQUENCE [LARGE SCALE GENOMIC DNA]</scope>
    <source>
        <strain evidence="9 10">DSM 45362</strain>
    </source>
</reference>
<keyword evidence="3" id="KW-1003">Cell membrane</keyword>
<feature type="transmembrane region" description="Helical" evidence="7">
    <location>
        <begin position="216"/>
        <end position="234"/>
    </location>
</feature>
<evidence type="ECO:0000259" key="8">
    <source>
        <dbReference type="Pfam" id="PF19053"/>
    </source>
</evidence>
<feature type="transmembrane region" description="Helical" evidence="7">
    <location>
        <begin position="267"/>
        <end position="290"/>
    </location>
</feature>
<keyword evidence="4 7" id="KW-0812">Transmembrane</keyword>
<dbReference type="InterPro" id="IPR006707">
    <property type="entry name" value="T7SS_EccD"/>
</dbReference>
<evidence type="ECO:0000313" key="10">
    <source>
        <dbReference type="Proteomes" id="UP000587527"/>
    </source>
</evidence>
<name>A0A841BWD1_9ACTN</name>
<dbReference type="Proteomes" id="UP000587527">
    <property type="component" value="Unassembled WGS sequence"/>
</dbReference>
<feature type="transmembrane region" description="Helical" evidence="7">
    <location>
        <begin position="332"/>
        <end position="355"/>
    </location>
</feature>
<feature type="domain" description="EccD-like transmembrane" evidence="8">
    <location>
        <begin position="120"/>
        <end position="482"/>
    </location>
</feature>
<feature type="transmembrane region" description="Helical" evidence="7">
    <location>
        <begin position="146"/>
        <end position="166"/>
    </location>
</feature>
<dbReference type="EMBL" id="JACHMN010000002">
    <property type="protein sequence ID" value="MBB5871233.1"/>
    <property type="molecule type" value="Genomic_DNA"/>
</dbReference>
<evidence type="ECO:0000256" key="3">
    <source>
        <dbReference type="ARBA" id="ARBA00022475"/>
    </source>
</evidence>
<gene>
    <name evidence="9" type="ORF">F4553_004612</name>
</gene>
<proteinExistence type="inferred from homology"/>
<keyword evidence="10" id="KW-1185">Reference proteome</keyword>
<comment type="subcellular location">
    <subcellularLocation>
        <location evidence="1">Cell membrane</location>
        <topology evidence="1">Multi-pass membrane protein</topology>
    </subcellularLocation>
</comment>
<evidence type="ECO:0000256" key="5">
    <source>
        <dbReference type="ARBA" id="ARBA00022989"/>
    </source>
</evidence>
<evidence type="ECO:0000313" key="9">
    <source>
        <dbReference type="EMBL" id="MBB5871233.1"/>
    </source>
</evidence>
<evidence type="ECO:0000256" key="7">
    <source>
        <dbReference type="SAM" id="Phobius"/>
    </source>
</evidence>
<dbReference type="NCBIfam" id="TIGR03920">
    <property type="entry name" value="T7SS_EccD"/>
    <property type="match status" value="1"/>
</dbReference>
<evidence type="ECO:0000256" key="4">
    <source>
        <dbReference type="ARBA" id="ARBA00022692"/>
    </source>
</evidence>
<dbReference type="Pfam" id="PF19053">
    <property type="entry name" value="EccD"/>
    <property type="match status" value="1"/>
</dbReference>
<dbReference type="GO" id="GO:0005886">
    <property type="term" value="C:plasma membrane"/>
    <property type="evidence" value="ECO:0007669"/>
    <property type="project" value="UniProtKB-SubCell"/>
</dbReference>
<feature type="transmembrane region" description="Helical" evidence="7">
    <location>
        <begin position="119"/>
        <end position="140"/>
    </location>
</feature>
<accession>A0A841BWD1</accession>
<dbReference type="RefSeq" id="WP_312875314.1">
    <property type="nucleotide sequence ID" value="NZ_JACHMN010000002.1"/>
</dbReference>
<comment type="similarity">
    <text evidence="2">Belongs to the EccD/Snm4 family.</text>
</comment>
<keyword evidence="5 7" id="KW-1133">Transmembrane helix</keyword>
<feature type="transmembrane region" description="Helical" evidence="7">
    <location>
        <begin position="394"/>
        <end position="415"/>
    </location>
</feature>
<evidence type="ECO:0000256" key="6">
    <source>
        <dbReference type="ARBA" id="ARBA00023136"/>
    </source>
</evidence>